<reference evidence="2 3" key="1">
    <citation type="journal article" date="2019" name="Int. J. Syst. Evol. Microbiol.">
        <title>The Global Catalogue of Microorganisms (GCM) 10K type strain sequencing project: providing services to taxonomists for standard genome sequencing and annotation.</title>
        <authorList>
            <consortium name="The Broad Institute Genomics Platform"/>
            <consortium name="The Broad Institute Genome Sequencing Center for Infectious Disease"/>
            <person name="Wu L."/>
            <person name="Ma J."/>
        </authorList>
    </citation>
    <scope>NUCLEOTIDE SEQUENCE [LARGE SCALE GENOMIC DNA]</scope>
    <source>
        <strain evidence="2 3">JCM 3325</strain>
    </source>
</reference>
<organism evidence="2 3">
    <name type="scientific">Actinomadura vinacea</name>
    <dbReference type="NCBI Taxonomy" id="115336"/>
    <lineage>
        <taxon>Bacteria</taxon>
        <taxon>Bacillati</taxon>
        <taxon>Actinomycetota</taxon>
        <taxon>Actinomycetes</taxon>
        <taxon>Streptosporangiales</taxon>
        <taxon>Thermomonosporaceae</taxon>
        <taxon>Actinomadura</taxon>
    </lineage>
</organism>
<feature type="compositionally biased region" description="Basic and acidic residues" evidence="1">
    <location>
        <begin position="74"/>
        <end position="86"/>
    </location>
</feature>
<dbReference type="EMBL" id="BAAARW010000002">
    <property type="protein sequence ID" value="GAA2400075.1"/>
    <property type="molecule type" value="Genomic_DNA"/>
</dbReference>
<comment type="caution">
    <text evidence="2">The sequence shown here is derived from an EMBL/GenBank/DDBJ whole genome shotgun (WGS) entry which is preliminary data.</text>
</comment>
<feature type="region of interest" description="Disordered" evidence="1">
    <location>
        <begin position="1"/>
        <end position="121"/>
    </location>
</feature>
<evidence type="ECO:0000313" key="2">
    <source>
        <dbReference type="EMBL" id="GAA2400075.1"/>
    </source>
</evidence>
<evidence type="ECO:0000256" key="1">
    <source>
        <dbReference type="SAM" id="MobiDB-lite"/>
    </source>
</evidence>
<proteinExistence type="predicted"/>
<protein>
    <submittedName>
        <fullName evidence="2">Uncharacterized protein</fullName>
    </submittedName>
</protein>
<dbReference type="Proteomes" id="UP001501231">
    <property type="component" value="Unassembled WGS sequence"/>
</dbReference>
<accession>A0ABN3ID98</accession>
<name>A0ABN3ID98_9ACTN</name>
<gene>
    <name evidence="2" type="ORF">GCM10010191_03990</name>
</gene>
<keyword evidence="3" id="KW-1185">Reference proteome</keyword>
<feature type="compositionally biased region" description="Low complexity" evidence="1">
    <location>
        <begin position="58"/>
        <end position="68"/>
    </location>
</feature>
<evidence type="ECO:0000313" key="3">
    <source>
        <dbReference type="Proteomes" id="UP001501231"/>
    </source>
</evidence>
<sequence length="121" mass="12626">MELPNGVMPGHRSAEGTEAARPGPPAAARRDGKITKIAGPRVPPPLVSRDDPGRRAAPRPTARAAGPRIGLPSRSRDDWAGREPRPAAHGPRLHGAAAAPDRRRARARPAAGQLSAGFARP</sequence>